<protein>
    <submittedName>
        <fullName evidence="4">Uncharacterized protein LOC107227465 isoform X2</fullName>
    </submittedName>
</protein>
<feature type="compositionally biased region" description="Basic and acidic residues" evidence="1">
    <location>
        <begin position="151"/>
        <end position="160"/>
    </location>
</feature>
<evidence type="ECO:0000313" key="3">
    <source>
        <dbReference type="Proteomes" id="UP000829291"/>
    </source>
</evidence>
<proteinExistence type="predicted"/>
<evidence type="ECO:0000313" key="4">
    <source>
        <dbReference type="RefSeq" id="XP_046598128.1"/>
    </source>
</evidence>
<name>A0ABM3GCX8_NEOLC</name>
<feature type="chain" id="PRO_5047276385" evidence="2">
    <location>
        <begin position="21"/>
        <end position="373"/>
    </location>
</feature>
<reference evidence="4" key="1">
    <citation type="submission" date="2025-08" db="UniProtKB">
        <authorList>
            <consortium name="RefSeq"/>
        </authorList>
    </citation>
    <scope>IDENTIFICATION</scope>
    <source>
        <tissue evidence="4">Thorax and Abdomen</tissue>
    </source>
</reference>
<dbReference type="GeneID" id="107227465"/>
<accession>A0ABM3GCX8</accession>
<sequence length="373" mass="41709">MAKILLQVTVFAFLALYVSGQPISPQDVEGLLPQTPRTKNETVAAIIQDPVVKDAVQSVVGDGTLSGLVVKKDTVILPARTPDVVLSYKQQILMAPLSDLENIRKNITEAATLKAEKEEKSEDKDVEELGVVQVVPVDDREFPDPPIIRRSVPEPEKESTDSSQTKTEVHKLEISGIEESAIKLPEGVFPENISLPEIVEDKISDPVVAVVREKILPGSEKSVLTLSLAAPTESGIKKSDTTAWEKKEIPEYGARIPVAVIMPEESENQPVDIEARSQTAKEILAIFTVSGDESSLYQSDSGDMAVAEDIIFRPLFRYRQQQNDRTRVLENRVYYQKTPLYRGYRPPYASTGDYGAPYKSYRRRQRPRYYEDY</sequence>
<feature type="region of interest" description="Disordered" evidence="1">
    <location>
        <begin position="143"/>
        <end position="169"/>
    </location>
</feature>
<evidence type="ECO:0000256" key="1">
    <source>
        <dbReference type="SAM" id="MobiDB-lite"/>
    </source>
</evidence>
<keyword evidence="2" id="KW-0732">Signal</keyword>
<feature type="signal peptide" evidence="2">
    <location>
        <begin position="1"/>
        <end position="20"/>
    </location>
</feature>
<organism evidence="3 4">
    <name type="scientific">Neodiprion lecontei</name>
    <name type="common">Redheaded pine sawfly</name>
    <dbReference type="NCBI Taxonomy" id="441921"/>
    <lineage>
        <taxon>Eukaryota</taxon>
        <taxon>Metazoa</taxon>
        <taxon>Ecdysozoa</taxon>
        <taxon>Arthropoda</taxon>
        <taxon>Hexapoda</taxon>
        <taxon>Insecta</taxon>
        <taxon>Pterygota</taxon>
        <taxon>Neoptera</taxon>
        <taxon>Endopterygota</taxon>
        <taxon>Hymenoptera</taxon>
        <taxon>Tenthredinoidea</taxon>
        <taxon>Diprionidae</taxon>
        <taxon>Diprioninae</taxon>
        <taxon>Neodiprion</taxon>
    </lineage>
</organism>
<dbReference type="Proteomes" id="UP000829291">
    <property type="component" value="Chromosome 5"/>
</dbReference>
<evidence type="ECO:0000256" key="2">
    <source>
        <dbReference type="SAM" id="SignalP"/>
    </source>
</evidence>
<dbReference type="RefSeq" id="XP_046598128.1">
    <property type="nucleotide sequence ID" value="XM_046742172.1"/>
</dbReference>
<keyword evidence="3" id="KW-1185">Reference proteome</keyword>
<gene>
    <name evidence="4" type="primary">LOC107227465</name>
</gene>